<dbReference type="Pfam" id="PF01925">
    <property type="entry name" value="TauE"/>
    <property type="match status" value="1"/>
</dbReference>
<comment type="similarity">
    <text evidence="2 6">Belongs to the 4-toluene sulfonate uptake permease (TSUP) (TC 2.A.102) family.</text>
</comment>
<dbReference type="InterPro" id="IPR051598">
    <property type="entry name" value="TSUP/Inactive_protease-like"/>
</dbReference>
<feature type="transmembrane region" description="Helical" evidence="6">
    <location>
        <begin position="44"/>
        <end position="71"/>
    </location>
</feature>
<feature type="transmembrane region" description="Helical" evidence="6">
    <location>
        <begin position="83"/>
        <end position="103"/>
    </location>
</feature>
<accession>A0ABY9TNV0</accession>
<feature type="transmembrane region" description="Helical" evidence="6">
    <location>
        <begin position="147"/>
        <end position="175"/>
    </location>
</feature>
<evidence type="ECO:0000256" key="5">
    <source>
        <dbReference type="ARBA" id="ARBA00023136"/>
    </source>
</evidence>
<keyword evidence="3 6" id="KW-0812">Transmembrane</keyword>
<reference evidence="8" key="1">
    <citation type="submission" date="2023-09" db="EMBL/GenBank/DDBJ databases">
        <authorList>
            <person name="Li S."/>
            <person name="Li X."/>
            <person name="Zhang C."/>
            <person name="Zhao Z."/>
        </authorList>
    </citation>
    <scope>NUCLEOTIDE SEQUENCE [LARGE SCALE GENOMIC DNA]</scope>
    <source>
        <strain evidence="8">SQ345</strain>
    </source>
</reference>
<proteinExistence type="inferred from homology"/>
<keyword evidence="4 6" id="KW-1133">Transmembrane helix</keyword>
<feature type="transmembrane region" description="Helical" evidence="6">
    <location>
        <begin position="109"/>
        <end position="127"/>
    </location>
</feature>
<keyword evidence="5 6" id="KW-0472">Membrane</keyword>
<dbReference type="InterPro" id="IPR002781">
    <property type="entry name" value="TM_pro_TauE-like"/>
</dbReference>
<evidence type="ECO:0000256" key="2">
    <source>
        <dbReference type="ARBA" id="ARBA00009142"/>
    </source>
</evidence>
<dbReference type="PANTHER" id="PTHR43701:SF2">
    <property type="entry name" value="MEMBRANE TRANSPORTER PROTEIN YJNA-RELATED"/>
    <property type="match status" value="1"/>
</dbReference>
<sequence length="264" mass="27996">MLTTIIFIMNSMLEHLLLFVISLLANTLSSLAGGGAGLLQLPVLIFLGLPFGVALVTHKIASVALGVGASLKHLKYGGFQWQLVTIMIVGALPGVVIGANVILNIPESIAMFSLGCLTIALGIYSFFKPNLGMHDSLKNLTIKGYLIGALGLFLLGILNGSLTSGTGLFVTMWLIHWFGMNYARAVSYTLVMVGILWNGAGAVTLALLETVQWSWLPALILGSLIGGYFGAHLAIEKGNTLVKRTFELMTVITGLALLIKAVNV</sequence>
<protein>
    <recommendedName>
        <fullName evidence="6">Probable membrane transporter protein</fullName>
    </recommendedName>
</protein>
<organism evidence="7 8">
    <name type="scientific">Thalassotalea nanhaiensis</name>
    <dbReference type="NCBI Taxonomy" id="3065648"/>
    <lineage>
        <taxon>Bacteria</taxon>
        <taxon>Pseudomonadati</taxon>
        <taxon>Pseudomonadota</taxon>
        <taxon>Gammaproteobacteria</taxon>
        <taxon>Alteromonadales</taxon>
        <taxon>Colwelliaceae</taxon>
        <taxon>Thalassotalea</taxon>
    </lineage>
</organism>
<evidence type="ECO:0000313" key="8">
    <source>
        <dbReference type="Proteomes" id="UP001248581"/>
    </source>
</evidence>
<evidence type="ECO:0000313" key="7">
    <source>
        <dbReference type="EMBL" id="WNC70071.1"/>
    </source>
</evidence>
<dbReference type="EMBL" id="CP134146">
    <property type="protein sequence ID" value="WNC70071.1"/>
    <property type="molecule type" value="Genomic_DNA"/>
</dbReference>
<evidence type="ECO:0000256" key="1">
    <source>
        <dbReference type="ARBA" id="ARBA00004141"/>
    </source>
</evidence>
<dbReference type="Proteomes" id="UP001248581">
    <property type="component" value="Chromosome"/>
</dbReference>
<gene>
    <name evidence="7" type="ORF">RI845_08015</name>
</gene>
<evidence type="ECO:0000256" key="6">
    <source>
        <dbReference type="RuleBase" id="RU363041"/>
    </source>
</evidence>
<feature type="transmembrane region" description="Helical" evidence="6">
    <location>
        <begin position="187"/>
        <end position="208"/>
    </location>
</feature>
<evidence type="ECO:0000256" key="3">
    <source>
        <dbReference type="ARBA" id="ARBA00022692"/>
    </source>
</evidence>
<feature type="transmembrane region" description="Helical" evidence="6">
    <location>
        <begin position="215"/>
        <end position="235"/>
    </location>
</feature>
<keyword evidence="8" id="KW-1185">Reference proteome</keyword>
<evidence type="ECO:0000256" key="4">
    <source>
        <dbReference type="ARBA" id="ARBA00022989"/>
    </source>
</evidence>
<keyword evidence="6" id="KW-1003">Cell membrane</keyword>
<dbReference type="PANTHER" id="PTHR43701">
    <property type="entry name" value="MEMBRANE TRANSPORTER PROTEIN MJ0441-RELATED"/>
    <property type="match status" value="1"/>
</dbReference>
<dbReference type="RefSeq" id="WP_348389212.1">
    <property type="nucleotide sequence ID" value="NZ_CP134146.1"/>
</dbReference>
<comment type="subcellular location">
    <subcellularLocation>
        <location evidence="6">Cell membrane</location>
        <topology evidence="6">Multi-pass membrane protein</topology>
    </subcellularLocation>
    <subcellularLocation>
        <location evidence="1">Membrane</location>
        <topology evidence="1">Multi-pass membrane protein</topology>
    </subcellularLocation>
</comment>
<name>A0ABY9TNV0_9GAMM</name>